<evidence type="ECO:0000313" key="9">
    <source>
        <dbReference type="Proteomes" id="UP000030655"/>
    </source>
</evidence>
<dbReference type="GO" id="GO:0140673">
    <property type="term" value="P:transcription elongation-coupled chromatin remodeling"/>
    <property type="evidence" value="ECO:0007669"/>
    <property type="project" value="InterPro"/>
</dbReference>
<name>A0A059F0Q7_9MICR</name>
<dbReference type="GO" id="GO:0010507">
    <property type="term" value="P:negative regulation of autophagy"/>
    <property type="evidence" value="ECO:0007669"/>
    <property type="project" value="EnsemblFungi"/>
</dbReference>
<dbReference type="GO" id="GO:0032968">
    <property type="term" value="P:positive regulation of transcription elongation by RNA polymerase II"/>
    <property type="evidence" value="ECO:0007669"/>
    <property type="project" value="EnsemblFungi"/>
</dbReference>
<evidence type="ECO:0000256" key="6">
    <source>
        <dbReference type="PIRNR" id="PIRNR025023"/>
    </source>
</evidence>
<organism evidence="8 9">
    <name type="scientific">Anncaliia algerae PRA339</name>
    <dbReference type="NCBI Taxonomy" id="1288291"/>
    <lineage>
        <taxon>Eukaryota</taxon>
        <taxon>Fungi</taxon>
        <taxon>Fungi incertae sedis</taxon>
        <taxon>Microsporidia</taxon>
        <taxon>Tubulinosematoidea</taxon>
        <taxon>Tubulinosematidae</taxon>
        <taxon>Anncaliia</taxon>
    </lineage>
</organism>
<dbReference type="STRING" id="1288291.A0A059F0Q7"/>
<keyword evidence="4 6" id="KW-0804">Transcription</keyword>
<dbReference type="HOGENOM" id="CLU_138052_2_0_1"/>
<protein>
    <recommendedName>
        <fullName evidence="3 6">Transcription elongation factor SPT4</fullName>
    </recommendedName>
</protein>
<evidence type="ECO:0000256" key="3">
    <source>
        <dbReference type="ARBA" id="ARBA00020182"/>
    </source>
</evidence>
<dbReference type="GO" id="GO:2001209">
    <property type="term" value="P:positive regulation of transcription elongation by RNA polymerase I"/>
    <property type="evidence" value="ECO:0007669"/>
    <property type="project" value="EnsemblFungi"/>
</dbReference>
<dbReference type="PANTHER" id="PTHR12882:SF1">
    <property type="entry name" value="TRANSCRIPTION ELONGATION FACTOR SPT4"/>
    <property type="match status" value="1"/>
</dbReference>
<dbReference type="GO" id="GO:0003727">
    <property type="term" value="F:single-stranded RNA binding"/>
    <property type="evidence" value="ECO:0007669"/>
    <property type="project" value="EnsemblFungi"/>
</dbReference>
<dbReference type="GO" id="GO:0031934">
    <property type="term" value="C:mating-type region heterochromatin"/>
    <property type="evidence" value="ECO:0007669"/>
    <property type="project" value="EnsemblFungi"/>
</dbReference>
<comment type="similarity">
    <text evidence="2 6">Belongs to the SPT4 family.</text>
</comment>
<evidence type="ECO:0000259" key="7">
    <source>
        <dbReference type="SMART" id="SM01389"/>
    </source>
</evidence>
<dbReference type="PIRSF" id="PIRSF025023">
    <property type="entry name" value="Spt4"/>
    <property type="match status" value="1"/>
</dbReference>
<keyword evidence="5 6" id="KW-0539">Nucleus</keyword>
<dbReference type="SUPFAM" id="SSF63393">
    <property type="entry name" value="RNA polymerase subunits"/>
    <property type="match status" value="1"/>
</dbReference>
<dbReference type="GO" id="GO:2000232">
    <property type="term" value="P:regulation of rRNA processing"/>
    <property type="evidence" value="ECO:0007669"/>
    <property type="project" value="EnsemblFungi"/>
</dbReference>
<dbReference type="GO" id="GO:0008270">
    <property type="term" value="F:zinc ion binding"/>
    <property type="evidence" value="ECO:0007669"/>
    <property type="project" value="InterPro"/>
</dbReference>
<proteinExistence type="inferred from homology"/>
<dbReference type="OrthoDB" id="248751at2759"/>
<dbReference type="GO" id="GO:0000993">
    <property type="term" value="F:RNA polymerase II complex binding"/>
    <property type="evidence" value="ECO:0007669"/>
    <property type="project" value="EnsemblFungi"/>
</dbReference>
<dbReference type="GO" id="GO:0044877">
    <property type="term" value="F:protein-containing complex binding"/>
    <property type="evidence" value="ECO:0007669"/>
    <property type="project" value="EnsemblFungi"/>
</dbReference>
<sequence length="116" mass="13462">MQKEEKKVASKPKKLRACLSCSLLKSSTSFRNSGCENCPFLNMKRNLSEYTSDNYKGIIFINDSNKSWVAKWQRIKGYVNGRYAIIVYGSLPEGVIEMMEDEGREYYPRDKPFSIR</sequence>
<dbReference type="GO" id="GO:0033553">
    <property type="term" value="C:rDNA heterochromatin"/>
    <property type="evidence" value="ECO:0007669"/>
    <property type="project" value="EnsemblFungi"/>
</dbReference>
<dbReference type="Proteomes" id="UP000030655">
    <property type="component" value="Unassembled WGS sequence"/>
</dbReference>
<evidence type="ECO:0000256" key="4">
    <source>
        <dbReference type="ARBA" id="ARBA00023163"/>
    </source>
</evidence>
<accession>A0A059F0Q7</accession>
<gene>
    <name evidence="8" type="ORF">H312_01818</name>
</gene>
<feature type="domain" description="Spt4/RpoE2 zinc finger" evidence="7">
    <location>
        <begin position="15"/>
        <end position="88"/>
    </location>
</feature>
<comment type="subcellular location">
    <subcellularLocation>
        <location evidence="1 6">Nucleus</location>
    </subcellularLocation>
</comment>
<dbReference type="VEuPathDB" id="MicrosporidiaDB:H312_01818"/>
<dbReference type="InterPro" id="IPR009287">
    <property type="entry name" value="Spt4"/>
</dbReference>
<dbReference type="Pfam" id="PF06093">
    <property type="entry name" value="Spt4"/>
    <property type="match status" value="1"/>
</dbReference>
<dbReference type="EMBL" id="KK365163">
    <property type="protein sequence ID" value="KCZ80760.1"/>
    <property type="molecule type" value="Genomic_DNA"/>
</dbReference>
<dbReference type="InterPro" id="IPR022800">
    <property type="entry name" value="Spt4/RpoE2_Znf"/>
</dbReference>
<dbReference type="GO" id="GO:0006370">
    <property type="term" value="P:7-methylguanosine mRNA capping"/>
    <property type="evidence" value="ECO:0007669"/>
    <property type="project" value="EnsemblFungi"/>
</dbReference>
<reference evidence="9" key="1">
    <citation type="submission" date="2013-02" db="EMBL/GenBank/DDBJ databases">
        <authorList>
            <consortium name="The Broad Institute Genome Sequencing Platform"/>
            <person name="Cuomo C."/>
            <person name="Becnel J."/>
            <person name="Sanscrainte N."/>
            <person name="Walker B."/>
            <person name="Young S.K."/>
            <person name="Zeng Q."/>
            <person name="Gargeya S."/>
            <person name="Fitzgerald M."/>
            <person name="Haas B."/>
            <person name="Abouelleil A."/>
            <person name="Alvarado L."/>
            <person name="Arachchi H.M."/>
            <person name="Berlin A.M."/>
            <person name="Chapman S.B."/>
            <person name="Dewar J."/>
            <person name="Goldberg J."/>
            <person name="Griggs A."/>
            <person name="Gujja S."/>
            <person name="Hansen M."/>
            <person name="Howarth C."/>
            <person name="Imamovic A."/>
            <person name="Larimer J."/>
            <person name="McCowan C."/>
            <person name="Murphy C."/>
            <person name="Neiman D."/>
            <person name="Pearson M."/>
            <person name="Priest M."/>
            <person name="Roberts A."/>
            <person name="Saif S."/>
            <person name="Shea T."/>
            <person name="Sisk P."/>
            <person name="Sykes S."/>
            <person name="Wortman J."/>
            <person name="Nusbaum C."/>
            <person name="Birren B."/>
        </authorList>
    </citation>
    <scope>NUCLEOTIDE SEQUENCE [LARGE SCALE GENOMIC DNA]</scope>
    <source>
        <strain evidence="9">PRA339</strain>
    </source>
</reference>
<evidence type="ECO:0000256" key="5">
    <source>
        <dbReference type="ARBA" id="ARBA00023242"/>
    </source>
</evidence>
<dbReference type="GO" id="GO:0000776">
    <property type="term" value="C:kinetochore"/>
    <property type="evidence" value="ECO:0007669"/>
    <property type="project" value="EnsemblFungi"/>
</dbReference>
<dbReference type="GO" id="GO:0031507">
    <property type="term" value="P:heterochromatin formation"/>
    <property type="evidence" value="ECO:0007669"/>
    <property type="project" value="EnsemblFungi"/>
</dbReference>
<keyword evidence="9" id="KW-1185">Reference proteome</keyword>
<dbReference type="GO" id="GO:0032044">
    <property type="term" value="C:DSIF complex"/>
    <property type="evidence" value="ECO:0007669"/>
    <property type="project" value="EnsemblFungi"/>
</dbReference>
<dbReference type="CDD" id="cd07973">
    <property type="entry name" value="Spt4"/>
    <property type="match status" value="1"/>
</dbReference>
<dbReference type="InterPro" id="IPR038510">
    <property type="entry name" value="Spt4_sf"/>
</dbReference>
<dbReference type="AlphaFoldDB" id="A0A059F0Q7"/>
<dbReference type="GO" id="GO:2001208">
    <property type="term" value="P:negative regulation of transcription elongation by RNA polymerase I"/>
    <property type="evidence" value="ECO:0007669"/>
    <property type="project" value="EnsemblFungi"/>
</dbReference>
<reference evidence="8 9" key="2">
    <citation type="submission" date="2014-03" db="EMBL/GenBank/DDBJ databases">
        <title>The Genome Sequence of Anncaliia algerae insect isolate PRA339.</title>
        <authorList>
            <consortium name="The Broad Institute Genome Sequencing Platform"/>
            <consortium name="The Broad Institute Genome Sequencing Center for Infectious Disease"/>
            <person name="Cuomo C."/>
            <person name="Becnel J."/>
            <person name="Sanscrainte N."/>
            <person name="Walker B."/>
            <person name="Young S.K."/>
            <person name="Zeng Q."/>
            <person name="Gargeya S."/>
            <person name="Fitzgerald M."/>
            <person name="Haas B."/>
            <person name="Abouelleil A."/>
            <person name="Alvarado L."/>
            <person name="Arachchi H.M."/>
            <person name="Berlin A.M."/>
            <person name="Chapman S.B."/>
            <person name="Dewar J."/>
            <person name="Goldberg J."/>
            <person name="Griggs A."/>
            <person name="Gujja S."/>
            <person name="Hansen M."/>
            <person name="Howarth C."/>
            <person name="Imamovic A."/>
            <person name="Larimer J."/>
            <person name="McCowan C."/>
            <person name="Murphy C."/>
            <person name="Neiman D."/>
            <person name="Pearson M."/>
            <person name="Priest M."/>
            <person name="Roberts A."/>
            <person name="Saif S."/>
            <person name="Shea T."/>
            <person name="Sisk P."/>
            <person name="Sykes S."/>
            <person name="Wortman J."/>
            <person name="Nusbaum C."/>
            <person name="Birren B."/>
        </authorList>
    </citation>
    <scope>NUCLEOTIDE SEQUENCE [LARGE SCALE GENOMIC DNA]</scope>
    <source>
        <strain evidence="8 9">PRA339</strain>
    </source>
</reference>
<comment type="function">
    <text evidence="6">The SPT4-SPT5 complex mediates both activation and inhibition of transcription elongation, and plays a role in pre-mRNA processing. This complex seems to be important for the stability of the RNA polymerase II elongation machinery on the chromatin template but not for the inherent ability of this machinery to translocate down the gene.</text>
</comment>
<evidence type="ECO:0000256" key="1">
    <source>
        <dbReference type="ARBA" id="ARBA00004123"/>
    </source>
</evidence>
<dbReference type="GO" id="GO:0000182">
    <property type="term" value="F:rDNA binding"/>
    <property type="evidence" value="ECO:0007669"/>
    <property type="project" value="EnsemblFungi"/>
</dbReference>
<evidence type="ECO:0000313" key="8">
    <source>
        <dbReference type="EMBL" id="KCZ80760.1"/>
    </source>
</evidence>
<dbReference type="Gene3D" id="3.30.40.210">
    <property type="match status" value="1"/>
</dbReference>
<dbReference type="GO" id="GO:0090262">
    <property type="term" value="P:regulation of transcription-coupled nucleotide-excision repair"/>
    <property type="evidence" value="ECO:0007669"/>
    <property type="project" value="EnsemblFungi"/>
</dbReference>
<dbReference type="InterPro" id="IPR029040">
    <property type="entry name" value="RPABC4/Spt4"/>
</dbReference>
<dbReference type="PANTHER" id="PTHR12882">
    <property type="entry name" value="SUPPRESSOR OF TY 4"/>
    <property type="match status" value="1"/>
</dbReference>
<dbReference type="SMART" id="SM01389">
    <property type="entry name" value="Spt4"/>
    <property type="match status" value="1"/>
</dbReference>
<dbReference type="GO" id="GO:0008298">
    <property type="term" value="P:intracellular mRNA localization"/>
    <property type="evidence" value="ECO:0007669"/>
    <property type="project" value="EnsemblFungi"/>
</dbReference>
<evidence type="ECO:0000256" key="2">
    <source>
        <dbReference type="ARBA" id="ARBA00010464"/>
    </source>
</evidence>